<dbReference type="AlphaFoldDB" id="A0A1R1X0D9"/>
<dbReference type="EMBL" id="LSSM01007480">
    <property type="protein sequence ID" value="OMJ08106.1"/>
    <property type="molecule type" value="Genomic_DNA"/>
</dbReference>
<comment type="caution">
    <text evidence="1">The sequence shown here is derived from an EMBL/GenBank/DDBJ whole genome shotgun (WGS) entry which is preliminary data.</text>
</comment>
<organism evidence="1 2">
    <name type="scientific">Smittium culicis</name>
    <dbReference type="NCBI Taxonomy" id="133412"/>
    <lineage>
        <taxon>Eukaryota</taxon>
        <taxon>Fungi</taxon>
        <taxon>Fungi incertae sedis</taxon>
        <taxon>Zoopagomycota</taxon>
        <taxon>Kickxellomycotina</taxon>
        <taxon>Harpellomycetes</taxon>
        <taxon>Harpellales</taxon>
        <taxon>Legeriomycetaceae</taxon>
        <taxon>Smittium</taxon>
    </lineage>
</organism>
<evidence type="ECO:0000313" key="1">
    <source>
        <dbReference type="EMBL" id="OMJ08106.1"/>
    </source>
</evidence>
<keyword evidence="2" id="KW-1185">Reference proteome</keyword>
<accession>A0A1R1X0D9</accession>
<dbReference type="Proteomes" id="UP000187429">
    <property type="component" value="Unassembled WGS sequence"/>
</dbReference>
<sequence length="123" mass="13947">MIRRSAKYATNIIPRSHSYNRTGVSALEKVSGESDRLNGGTLNRYFQPFQVKRFSDPRLALGLRSSLGYRRWLDPFGFCTGNWDEFYGYPEPILENVLDTHAVHESFLGVSKHCETAPNFGAS</sequence>
<gene>
    <name evidence="1" type="ORF">AYI69_g11194</name>
</gene>
<proteinExistence type="predicted"/>
<protein>
    <submittedName>
        <fullName evidence="1">Uncharacterized protein</fullName>
    </submittedName>
</protein>
<name>A0A1R1X0D9_9FUNG</name>
<reference evidence="2" key="1">
    <citation type="submission" date="2017-01" db="EMBL/GenBank/DDBJ databases">
        <authorList>
            <person name="Wang Y."/>
            <person name="White M."/>
            <person name="Kvist S."/>
            <person name="Moncalvo J.-M."/>
        </authorList>
    </citation>
    <scope>NUCLEOTIDE SEQUENCE [LARGE SCALE GENOMIC DNA]</scope>
    <source>
        <strain evidence="2">ID-206-W2</strain>
    </source>
</reference>
<evidence type="ECO:0000313" key="2">
    <source>
        <dbReference type="Proteomes" id="UP000187429"/>
    </source>
</evidence>